<dbReference type="KEGG" id="mana:MAMMFC1_00293"/>
<dbReference type="Pfam" id="PF03466">
    <property type="entry name" value="LysR_substrate"/>
    <property type="match status" value="1"/>
</dbReference>
<dbReference type="InterPro" id="IPR036388">
    <property type="entry name" value="WH-like_DNA-bd_sf"/>
</dbReference>
<feature type="domain" description="HTH lysR-type" evidence="5">
    <location>
        <begin position="1"/>
        <end position="58"/>
    </location>
</feature>
<dbReference type="Gene3D" id="3.40.190.290">
    <property type="match status" value="1"/>
</dbReference>
<evidence type="ECO:0000256" key="3">
    <source>
        <dbReference type="ARBA" id="ARBA00023125"/>
    </source>
</evidence>
<accession>A0A348AF12</accession>
<name>A0A348AF12_9FIRM</name>
<evidence type="ECO:0000256" key="2">
    <source>
        <dbReference type="ARBA" id="ARBA00023015"/>
    </source>
</evidence>
<protein>
    <submittedName>
        <fullName evidence="6">HTH-type transcriptional regulator CysL</fullName>
    </submittedName>
</protein>
<dbReference type="GO" id="GO:0000976">
    <property type="term" value="F:transcription cis-regulatory region binding"/>
    <property type="evidence" value="ECO:0007669"/>
    <property type="project" value="TreeGrafter"/>
</dbReference>
<dbReference type="AlphaFoldDB" id="A0A348AF12"/>
<dbReference type="FunFam" id="1.10.10.10:FF:000001">
    <property type="entry name" value="LysR family transcriptional regulator"/>
    <property type="match status" value="1"/>
</dbReference>
<dbReference type="OrthoDB" id="1624015at2"/>
<dbReference type="PANTHER" id="PTHR30126:SF39">
    <property type="entry name" value="HTH-TYPE TRANSCRIPTIONAL REGULATOR CYSL"/>
    <property type="match status" value="1"/>
</dbReference>
<dbReference type="RefSeq" id="WP_126305827.1">
    <property type="nucleotide sequence ID" value="NZ_AP018449.1"/>
</dbReference>
<dbReference type="InterPro" id="IPR000847">
    <property type="entry name" value="LysR_HTH_N"/>
</dbReference>
<evidence type="ECO:0000259" key="5">
    <source>
        <dbReference type="PROSITE" id="PS50931"/>
    </source>
</evidence>
<evidence type="ECO:0000313" key="6">
    <source>
        <dbReference type="EMBL" id="BBB89660.1"/>
    </source>
</evidence>
<dbReference type="EMBL" id="AP018449">
    <property type="protein sequence ID" value="BBB89660.1"/>
    <property type="molecule type" value="Genomic_DNA"/>
</dbReference>
<dbReference type="InterPro" id="IPR036390">
    <property type="entry name" value="WH_DNA-bd_sf"/>
</dbReference>
<keyword evidence="3" id="KW-0238">DNA-binding</keyword>
<evidence type="ECO:0000256" key="1">
    <source>
        <dbReference type="ARBA" id="ARBA00009437"/>
    </source>
</evidence>
<organism evidence="6 7">
    <name type="scientific">Methylomusa anaerophila</name>
    <dbReference type="NCBI Taxonomy" id="1930071"/>
    <lineage>
        <taxon>Bacteria</taxon>
        <taxon>Bacillati</taxon>
        <taxon>Bacillota</taxon>
        <taxon>Negativicutes</taxon>
        <taxon>Selenomonadales</taxon>
        <taxon>Sporomusaceae</taxon>
        <taxon>Methylomusa</taxon>
    </lineage>
</organism>
<keyword evidence="7" id="KW-1185">Reference proteome</keyword>
<dbReference type="Pfam" id="PF00126">
    <property type="entry name" value="HTH_1"/>
    <property type="match status" value="1"/>
</dbReference>
<keyword evidence="4" id="KW-0804">Transcription</keyword>
<dbReference type="CDD" id="cd08420">
    <property type="entry name" value="PBP2_CysL_like"/>
    <property type="match status" value="1"/>
</dbReference>
<dbReference type="Proteomes" id="UP000276437">
    <property type="component" value="Chromosome"/>
</dbReference>
<dbReference type="PROSITE" id="PS50931">
    <property type="entry name" value="HTH_LYSR"/>
    <property type="match status" value="1"/>
</dbReference>
<dbReference type="Gene3D" id="1.10.10.10">
    <property type="entry name" value="Winged helix-like DNA-binding domain superfamily/Winged helix DNA-binding domain"/>
    <property type="match status" value="1"/>
</dbReference>
<evidence type="ECO:0000313" key="7">
    <source>
        <dbReference type="Proteomes" id="UP000276437"/>
    </source>
</evidence>
<dbReference type="SUPFAM" id="SSF53850">
    <property type="entry name" value="Periplasmic binding protein-like II"/>
    <property type="match status" value="1"/>
</dbReference>
<keyword evidence="2" id="KW-0805">Transcription regulation</keyword>
<reference evidence="6 7" key="1">
    <citation type="journal article" date="2018" name="Int. J. Syst. Evol. Microbiol.">
        <title>Methylomusa anaerophila gen. nov., sp. nov., an anaerobic methanol-utilizing bacterium isolated from a microbial fuel cell.</title>
        <authorList>
            <person name="Amano N."/>
            <person name="Yamamuro A."/>
            <person name="Miyahara M."/>
            <person name="Kouzuma A."/>
            <person name="Abe T."/>
            <person name="Watanabe K."/>
        </authorList>
    </citation>
    <scope>NUCLEOTIDE SEQUENCE [LARGE SCALE GENOMIC DNA]</scope>
    <source>
        <strain evidence="6 7">MMFC1</strain>
    </source>
</reference>
<dbReference type="GO" id="GO:0003700">
    <property type="term" value="F:DNA-binding transcription factor activity"/>
    <property type="evidence" value="ECO:0007669"/>
    <property type="project" value="InterPro"/>
</dbReference>
<dbReference type="InterPro" id="IPR005119">
    <property type="entry name" value="LysR_subst-bd"/>
</dbReference>
<comment type="similarity">
    <text evidence="1">Belongs to the LysR transcriptional regulatory family.</text>
</comment>
<dbReference type="PANTHER" id="PTHR30126">
    <property type="entry name" value="HTH-TYPE TRANSCRIPTIONAL REGULATOR"/>
    <property type="match status" value="1"/>
</dbReference>
<proteinExistence type="inferred from homology"/>
<evidence type="ECO:0000256" key="4">
    <source>
        <dbReference type="ARBA" id="ARBA00023163"/>
    </source>
</evidence>
<dbReference type="SUPFAM" id="SSF46785">
    <property type="entry name" value="Winged helix' DNA-binding domain"/>
    <property type="match status" value="1"/>
</dbReference>
<gene>
    <name evidence="6" type="primary">cysL_1</name>
    <name evidence="6" type="ORF">MAMMFC1_00293</name>
</gene>
<sequence length="303" mass="34099">MLDVQLKIFKTIVEQNSFSKAAEVLHMTQSAVSQQIQHLEDFYDVKLFDRFYRRIHATPAGEALYPYAVHIDRLYQEAERMLQEFAGDISGRLHLGASLTIGEYVLPEILVAFQQQYPRVDIAMEVCNTEEVVEKVRDGILNVGFVEGPFLPSDHLICQPCGGDSLVVIAAGAMAQPEPATKLVKLMQEKWVMREPTSGTRRVFEEFLRAHDCEPSALHIVMELGSTQAIKEAVKAGLGISVVSRRAVSLEFNHCALQAVQLTEGEITRPFSLVYHKDKFRTYTVETFLAFALSKLNVQQPNE</sequence>
<dbReference type="PRINTS" id="PR00039">
    <property type="entry name" value="HTHLYSR"/>
</dbReference>